<keyword evidence="3" id="KW-1185">Reference proteome</keyword>
<organism evidence="2 3">
    <name type="scientific">Knipowitschia caucasica</name>
    <name type="common">Caucasian dwarf goby</name>
    <name type="synonym">Pomatoschistus caucasicus</name>
    <dbReference type="NCBI Taxonomy" id="637954"/>
    <lineage>
        <taxon>Eukaryota</taxon>
        <taxon>Metazoa</taxon>
        <taxon>Chordata</taxon>
        <taxon>Craniata</taxon>
        <taxon>Vertebrata</taxon>
        <taxon>Euteleostomi</taxon>
        <taxon>Actinopterygii</taxon>
        <taxon>Neopterygii</taxon>
        <taxon>Teleostei</taxon>
        <taxon>Neoteleostei</taxon>
        <taxon>Acanthomorphata</taxon>
        <taxon>Gobiaria</taxon>
        <taxon>Gobiiformes</taxon>
        <taxon>Gobioidei</taxon>
        <taxon>Gobiidae</taxon>
        <taxon>Gobiinae</taxon>
        <taxon>Knipowitschia</taxon>
    </lineage>
</organism>
<gene>
    <name evidence="2" type="ORF">KC01_LOCUS18437</name>
</gene>
<evidence type="ECO:0000256" key="1">
    <source>
        <dbReference type="SAM" id="MobiDB-lite"/>
    </source>
</evidence>
<evidence type="ECO:0000313" key="2">
    <source>
        <dbReference type="EMBL" id="CAL1588683.1"/>
    </source>
</evidence>
<sequence length="80" mass="8779">MLLLVVGEGGKERAPHCKYGGGQTLGEEDRAQRRFDSRRESDLRTGEAFGGKSLTPTRNYEKECDSPVSAPPLAIMEDPL</sequence>
<dbReference type="AlphaFoldDB" id="A0AAV2KJ97"/>
<evidence type="ECO:0000313" key="3">
    <source>
        <dbReference type="Proteomes" id="UP001497482"/>
    </source>
</evidence>
<proteinExistence type="predicted"/>
<dbReference type="EMBL" id="OZ035840">
    <property type="protein sequence ID" value="CAL1588683.1"/>
    <property type="molecule type" value="Genomic_DNA"/>
</dbReference>
<protein>
    <submittedName>
        <fullName evidence="2">Uncharacterized protein</fullName>
    </submittedName>
</protein>
<feature type="compositionally biased region" description="Basic and acidic residues" evidence="1">
    <location>
        <begin position="27"/>
        <end position="45"/>
    </location>
</feature>
<accession>A0AAV2KJ97</accession>
<feature type="region of interest" description="Disordered" evidence="1">
    <location>
        <begin position="13"/>
        <end position="80"/>
    </location>
</feature>
<name>A0AAV2KJ97_KNICA</name>
<reference evidence="2 3" key="1">
    <citation type="submission" date="2024-04" db="EMBL/GenBank/DDBJ databases">
        <authorList>
            <person name="Waldvogel A.-M."/>
            <person name="Schoenle A."/>
        </authorList>
    </citation>
    <scope>NUCLEOTIDE SEQUENCE [LARGE SCALE GENOMIC DNA]</scope>
</reference>
<dbReference type="Proteomes" id="UP001497482">
    <property type="component" value="Chromosome 18"/>
</dbReference>